<dbReference type="Proteomes" id="UP000070371">
    <property type="component" value="Chromosome"/>
</dbReference>
<dbReference type="RefSeq" id="WP_039001471.1">
    <property type="nucleotide sequence ID" value="NZ_CP014327.1"/>
</dbReference>
<dbReference type="KEGG" id="hat:RC74_02445"/>
<evidence type="ECO:0000313" key="2">
    <source>
        <dbReference type="EMBL" id="AML50277.1"/>
    </source>
</evidence>
<evidence type="ECO:0008006" key="4">
    <source>
        <dbReference type="Google" id="ProtNLM"/>
    </source>
</evidence>
<protein>
    <recommendedName>
        <fullName evidence="4">Cytochrome C oxidase assembly protein</fullName>
    </recommendedName>
</protein>
<accession>A0A126UWN2</accession>
<reference evidence="2 3" key="1">
    <citation type="submission" date="2016-02" db="EMBL/GenBank/DDBJ databases">
        <title>Complete genome sequence of Halocynthiibacter arcticus PAMC 20958t from arctic marine sediment.</title>
        <authorList>
            <person name="Lee Y.M."/>
            <person name="Baek K."/>
            <person name="Lee H.K."/>
            <person name="Shin S.C."/>
        </authorList>
    </citation>
    <scope>NUCLEOTIDE SEQUENCE [LARGE SCALE GENOMIC DNA]</scope>
    <source>
        <strain evidence="2">PAMC 20958</strain>
    </source>
</reference>
<keyword evidence="1" id="KW-0472">Membrane</keyword>
<feature type="transmembrane region" description="Helical" evidence="1">
    <location>
        <begin position="18"/>
        <end position="37"/>
    </location>
</feature>
<dbReference type="STRING" id="1579316.RC74_02445"/>
<dbReference type="AlphaFoldDB" id="A0A126UWN2"/>
<sequence length="64" mass="7035">MAPHVEHELHQRRQGRNYGVGGLLLAFVVIVFALTLAKVQRGEPVEAYDHTPSRTLEPVTGGTN</sequence>
<keyword evidence="1" id="KW-0812">Transmembrane</keyword>
<organism evidence="2 3">
    <name type="scientific">Falsihalocynthiibacter arcticus</name>
    <dbReference type="NCBI Taxonomy" id="1579316"/>
    <lineage>
        <taxon>Bacteria</taxon>
        <taxon>Pseudomonadati</taxon>
        <taxon>Pseudomonadota</taxon>
        <taxon>Alphaproteobacteria</taxon>
        <taxon>Rhodobacterales</taxon>
        <taxon>Roseobacteraceae</taxon>
        <taxon>Falsihalocynthiibacter</taxon>
    </lineage>
</organism>
<keyword evidence="3" id="KW-1185">Reference proteome</keyword>
<keyword evidence="1" id="KW-1133">Transmembrane helix</keyword>
<evidence type="ECO:0000256" key="1">
    <source>
        <dbReference type="SAM" id="Phobius"/>
    </source>
</evidence>
<evidence type="ECO:0000313" key="3">
    <source>
        <dbReference type="Proteomes" id="UP000070371"/>
    </source>
</evidence>
<gene>
    <name evidence="2" type="ORF">RC74_02445</name>
</gene>
<dbReference type="EMBL" id="CP014327">
    <property type="protein sequence ID" value="AML50277.1"/>
    <property type="molecule type" value="Genomic_DNA"/>
</dbReference>
<proteinExistence type="predicted"/>
<name>A0A126UWN2_9RHOB</name>